<feature type="transmembrane region" description="Helical" evidence="1">
    <location>
        <begin position="64"/>
        <end position="86"/>
    </location>
</feature>
<gene>
    <name evidence="2" type="ORF">COV54_01670</name>
</gene>
<keyword evidence="1" id="KW-1133">Transmembrane helix</keyword>
<comment type="caution">
    <text evidence="2">The sequence shown here is derived from an EMBL/GenBank/DDBJ whole genome shotgun (WGS) entry which is preliminary data.</text>
</comment>
<dbReference type="EMBL" id="PCWR01000038">
    <property type="protein sequence ID" value="PIR07246.1"/>
    <property type="molecule type" value="Genomic_DNA"/>
</dbReference>
<keyword evidence="1" id="KW-0472">Membrane</keyword>
<reference evidence="2 3" key="1">
    <citation type="submission" date="2017-09" db="EMBL/GenBank/DDBJ databases">
        <title>Depth-based differentiation of microbial function through sediment-hosted aquifers and enrichment of novel symbionts in the deep terrestrial subsurface.</title>
        <authorList>
            <person name="Probst A.J."/>
            <person name="Ladd B."/>
            <person name="Jarett J.K."/>
            <person name="Geller-Mcgrath D.E."/>
            <person name="Sieber C.M."/>
            <person name="Emerson J.B."/>
            <person name="Anantharaman K."/>
            <person name="Thomas B.C."/>
            <person name="Malmstrom R."/>
            <person name="Stieglmeier M."/>
            <person name="Klingl A."/>
            <person name="Woyke T."/>
            <person name="Ryan C.M."/>
            <person name="Banfield J.F."/>
        </authorList>
    </citation>
    <scope>NUCLEOTIDE SEQUENCE [LARGE SCALE GENOMIC DNA]</scope>
    <source>
        <strain evidence="2">CG11_big_fil_rev_8_21_14_0_20_38_23</strain>
    </source>
</reference>
<dbReference type="Proteomes" id="UP000228867">
    <property type="component" value="Unassembled WGS sequence"/>
</dbReference>
<evidence type="ECO:0000256" key="1">
    <source>
        <dbReference type="SAM" id="Phobius"/>
    </source>
</evidence>
<dbReference type="AlphaFoldDB" id="A0A2H0NGQ3"/>
<evidence type="ECO:0008006" key="4">
    <source>
        <dbReference type="Google" id="ProtNLM"/>
    </source>
</evidence>
<feature type="transmembrane region" description="Helical" evidence="1">
    <location>
        <begin position="93"/>
        <end position="116"/>
    </location>
</feature>
<feature type="transmembrane region" description="Helical" evidence="1">
    <location>
        <begin position="12"/>
        <end position="35"/>
    </location>
</feature>
<evidence type="ECO:0000313" key="2">
    <source>
        <dbReference type="EMBL" id="PIR07246.1"/>
    </source>
</evidence>
<accession>A0A2H0NGQ3</accession>
<protein>
    <recommendedName>
        <fullName evidence="4">DUF1648 domain-containing protein</fullName>
    </recommendedName>
</protein>
<keyword evidence="1" id="KW-0812">Transmembrane</keyword>
<evidence type="ECO:0000313" key="3">
    <source>
        <dbReference type="Proteomes" id="UP000228867"/>
    </source>
</evidence>
<sequence length="117" mass="13771">MRKLFFFKIFQFKTISIIWLFNLILLIFIAGLIYFNSPRLNPPLVIHFDSYKGVDFLGEVTTIWGIWLAIFVFNILNMFLTEFFLYRERFLSYFSTAVSAILNLLLLVVIGTIISLN</sequence>
<proteinExistence type="predicted"/>
<organism evidence="2 3">
    <name type="scientific">Candidatus Jorgensenbacteria bacterium CG11_big_fil_rev_8_21_14_0_20_38_23</name>
    <dbReference type="NCBI Taxonomy" id="1974594"/>
    <lineage>
        <taxon>Bacteria</taxon>
        <taxon>Candidatus Joergenseniibacteriota</taxon>
    </lineage>
</organism>
<name>A0A2H0NGQ3_9BACT</name>